<evidence type="ECO:0000256" key="6">
    <source>
        <dbReference type="ARBA" id="ARBA00022475"/>
    </source>
</evidence>
<evidence type="ECO:0000256" key="1">
    <source>
        <dbReference type="ARBA" id="ARBA00002442"/>
    </source>
</evidence>
<keyword evidence="11 12" id="KW-0472">Membrane</keyword>
<dbReference type="InterPro" id="IPR052075">
    <property type="entry name" value="Heme_exporter_D"/>
</dbReference>
<dbReference type="RefSeq" id="WP_284206978.1">
    <property type="nucleotide sequence ID" value="NZ_BSSU01000005.1"/>
</dbReference>
<proteinExistence type="inferred from homology"/>
<evidence type="ECO:0000313" key="13">
    <source>
        <dbReference type="EMBL" id="GLX81637.1"/>
    </source>
</evidence>
<evidence type="ECO:0000256" key="12">
    <source>
        <dbReference type="RuleBase" id="RU363101"/>
    </source>
</evidence>
<evidence type="ECO:0000256" key="4">
    <source>
        <dbReference type="ARBA" id="ARBA00016461"/>
    </source>
</evidence>
<keyword evidence="7 12" id="KW-0997">Cell inner membrane</keyword>
<comment type="function">
    <text evidence="1 12">Required for the export of heme to the periplasm for the biogenesis of c-type cytochromes.</text>
</comment>
<keyword evidence="10 12" id="KW-1133">Transmembrane helix</keyword>
<dbReference type="PANTHER" id="PTHR37531">
    <property type="entry name" value="HEME EXPORTER PROTEIN D"/>
    <property type="match status" value="1"/>
</dbReference>
<comment type="subcellular location">
    <subcellularLocation>
        <location evidence="2 12">Cell inner membrane</location>
        <topology evidence="2 12">Single-pass membrane protein</topology>
    </subcellularLocation>
</comment>
<protein>
    <recommendedName>
        <fullName evidence="4 12">Heme exporter protein D</fullName>
    </recommendedName>
</protein>
<accession>A0ABQ6H238</accession>
<evidence type="ECO:0000256" key="11">
    <source>
        <dbReference type="ARBA" id="ARBA00023136"/>
    </source>
</evidence>
<evidence type="ECO:0000313" key="14">
    <source>
        <dbReference type="Proteomes" id="UP001157133"/>
    </source>
</evidence>
<keyword evidence="6 12" id="KW-1003">Cell membrane</keyword>
<comment type="similarity">
    <text evidence="3 12">Belongs to the CcmD/CycX/HelD family.</text>
</comment>
<dbReference type="InterPro" id="IPR007078">
    <property type="entry name" value="Haem_export_protD_CcmD"/>
</dbReference>
<evidence type="ECO:0000256" key="9">
    <source>
        <dbReference type="ARBA" id="ARBA00022748"/>
    </source>
</evidence>
<keyword evidence="8 12" id="KW-0812">Transmembrane</keyword>
<name>A0ABQ6H238_9GAMM</name>
<evidence type="ECO:0000256" key="2">
    <source>
        <dbReference type="ARBA" id="ARBA00004377"/>
    </source>
</evidence>
<dbReference type="EMBL" id="BSSU01000005">
    <property type="protein sequence ID" value="GLX81637.1"/>
    <property type="molecule type" value="Genomic_DNA"/>
</dbReference>
<dbReference type="PANTHER" id="PTHR37531:SF1">
    <property type="entry name" value="HEME EXPORTER PROTEIN D"/>
    <property type="match status" value="1"/>
</dbReference>
<keyword evidence="9 12" id="KW-0201">Cytochrome c-type biogenesis</keyword>
<evidence type="ECO:0000256" key="10">
    <source>
        <dbReference type="ARBA" id="ARBA00022989"/>
    </source>
</evidence>
<evidence type="ECO:0000256" key="5">
    <source>
        <dbReference type="ARBA" id="ARBA00022448"/>
    </source>
</evidence>
<gene>
    <name evidence="13" type="ORF">theurythT_10890</name>
</gene>
<dbReference type="Pfam" id="PF04995">
    <property type="entry name" value="CcmD"/>
    <property type="match status" value="1"/>
</dbReference>
<dbReference type="NCBIfam" id="TIGR03141">
    <property type="entry name" value="cytochro_ccmD"/>
    <property type="match status" value="1"/>
</dbReference>
<organism evidence="13 14">
    <name type="scientific">Thalassotalea eurytherma</name>
    <dbReference type="NCBI Taxonomy" id="1144278"/>
    <lineage>
        <taxon>Bacteria</taxon>
        <taxon>Pseudomonadati</taxon>
        <taxon>Pseudomonadota</taxon>
        <taxon>Gammaproteobacteria</taxon>
        <taxon>Alteromonadales</taxon>
        <taxon>Colwelliaceae</taxon>
        <taxon>Thalassotalea</taxon>
    </lineage>
</organism>
<evidence type="ECO:0000256" key="8">
    <source>
        <dbReference type="ARBA" id="ARBA00022692"/>
    </source>
</evidence>
<keyword evidence="14" id="KW-1185">Reference proteome</keyword>
<sequence length="72" mass="8176">MQFSSFAEFIDMGGYGFYVWLSFGMATLLLVLLVMNSLVSNKQVKQRIAKQQARQEKLKRAAKQQAQLSQSS</sequence>
<comment type="caution">
    <text evidence="13">The sequence shown here is derived from an EMBL/GenBank/DDBJ whole genome shotgun (WGS) entry which is preliminary data.</text>
</comment>
<dbReference type="Proteomes" id="UP001157133">
    <property type="component" value="Unassembled WGS sequence"/>
</dbReference>
<feature type="transmembrane region" description="Helical" evidence="12">
    <location>
        <begin position="15"/>
        <end position="39"/>
    </location>
</feature>
<evidence type="ECO:0000256" key="3">
    <source>
        <dbReference type="ARBA" id="ARBA00008741"/>
    </source>
</evidence>
<keyword evidence="5 12" id="KW-0813">Transport</keyword>
<evidence type="ECO:0000256" key="7">
    <source>
        <dbReference type="ARBA" id="ARBA00022519"/>
    </source>
</evidence>
<reference evidence="13 14" key="1">
    <citation type="submission" date="2023-03" db="EMBL/GenBank/DDBJ databases">
        <title>Draft genome sequence of Thalassotalea eurytherma JCM 18482T.</title>
        <authorList>
            <person name="Sawabe T."/>
        </authorList>
    </citation>
    <scope>NUCLEOTIDE SEQUENCE [LARGE SCALE GENOMIC DNA]</scope>
    <source>
        <strain evidence="13 14">JCM 18482</strain>
    </source>
</reference>